<name>A0A1N6M7T8_9VIBR</name>
<organism evidence="2 3">
    <name type="scientific">Vibrio spartinae</name>
    <dbReference type="NCBI Taxonomy" id="1918945"/>
    <lineage>
        <taxon>Bacteria</taxon>
        <taxon>Pseudomonadati</taxon>
        <taxon>Pseudomonadota</taxon>
        <taxon>Gammaproteobacteria</taxon>
        <taxon>Vibrionales</taxon>
        <taxon>Vibrionaceae</taxon>
        <taxon>Vibrio</taxon>
    </lineage>
</organism>
<sequence length="63" mass="7261">MNVHNQSNQLLSYQEVCQLTQLSQATIRRYVRNGSFPSPVNLSPGARSVRFRVEDVQKWLLSL</sequence>
<dbReference type="InterPro" id="IPR009061">
    <property type="entry name" value="DNA-bd_dom_put_sf"/>
</dbReference>
<dbReference type="Proteomes" id="UP000184774">
    <property type="component" value="Unassembled WGS sequence"/>
</dbReference>
<dbReference type="InterPro" id="IPR041657">
    <property type="entry name" value="HTH_17"/>
</dbReference>
<gene>
    <name evidence="2" type="ORF">VSP9026_03250</name>
</gene>
<accession>A0A1N6M7T8</accession>
<evidence type="ECO:0000313" key="3">
    <source>
        <dbReference type="Proteomes" id="UP000184774"/>
    </source>
</evidence>
<dbReference type="GO" id="GO:0003677">
    <property type="term" value="F:DNA binding"/>
    <property type="evidence" value="ECO:0007669"/>
    <property type="project" value="InterPro"/>
</dbReference>
<protein>
    <submittedName>
        <fullName evidence="2">Prophage CP4-57 regulatory protein (AlpA)</fullName>
    </submittedName>
</protein>
<feature type="domain" description="Helix-turn-helix" evidence="1">
    <location>
        <begin position="10"/>
        <end position="61"/>
    </location>
</feature>
<dbReference type="Gene3D" id="1.10.238.160">
    <property type="match status" value="1"/>
</dbReference>
<dbReference type="NCBIfam" id="TIGR01764">
    <property type="entry name" value="excise"/>
    <property type="match status" value="1"/>
</dbReference>
<evidence type="ECO:0000313" key="2">
    <source>
        <dbReference type="EMBL" id="SIO95505.1"/>
    </source>
</evidence>
<dbReference type="AlphaFoldDB" id="A0A1N6M7T8"/>
<dbReference type="SUPFAM" id="SSF46955">
    <property type="entry name" value="Putative DNA-binding domain"/>
    <property type="match status" value="1"/>
</dbReference>
<evidence type="ECO:0000259" key="1">
    <source>
        <dbReference type="Pfam" id="PF12728"/>
    </source>
</evidence>
<reference evidence="2 3" key="1">
    <citation type="submission" date="2016-12" db="EMBL/GenBank/DDBJ databases">
        <authorList>
            <person name="Song W.-J."/>
            <person name="Kurnit D.M."/>
        </authorList>
    </citation>
    <scope>NUCLEOTIDE SEQUENCE [LARGE SCALE GENOMIC DNA]</scope>
    <source>
        <strain evidence="2 3">CECT 9026</strain>
    </source>
</reference>
<proteinExistence type="predicted"/>
<dbReference type="Pfam" id="PF12728">
    <property type="entry name" value="HTH_17"/>
    <property type="match status" value="1"/>
</dbReference>
<dbReference type="EMBL" id="FSSB01000019">
    <property type="protein sequence ID" value="SIO95505.1"/>
    <property type="molecule type" value="Genomic_DNA"/>
</dbReference>
<dbReference type="InterPro" id="IPR010093">
    <property type="entry name" value="SinI_DNA-bd"/>
</dbReference>
<dbReference type="OrthoDB" id="5298532at2"/>
<dbReference type="RefSeq" id="WP_074374010.1">
    <property type="nucleotide sequence ID" value="NZ_AP024907.1"/>
</dbReference>